<accession>A0A0E9LVF7</accession>
<dbReference type="InterPro" id="IPR050445">
    <property type="entry name" value="Bact_polysacc_biosynth/exp"/>
</dbReference>
<feature type="transmembrane region" description="Helical" evidence="1">
    <location>
        <begin position="25"/>
        <end position="44"/>
    </location>
</feature>
<dbReference type="PANTHER" id="PTHR32309">
    <property type="entry name" value="TYROSINE-PROTEIN KINASE"/>
    <property type="match status" value="1"/>
</dbReference>
<dbReference type="AlphaFoldDB" id="A0A0E9LVF7"/>
<dbReference type="EMBL" id="BAZW01000010">
    <property type="protein sequence ID" value="GAO29552.1"/>
    <property type="molecule type" value="Genomic_DNA"/>
</dbReference>
<dbReference type="RefSeq" id="WP_062123930.1">
    <property type="nucleotide sequence ID" value="NZ_BAZW01000010.1"/>
</dbReference>
<keyword evidence="1" id="KW-0812">Transmembrane</keyword>
<evidence type="ECO:0000313" key="2">
    <source>
        <dbReference type="EMBL" id="GAO29552.1"/>
    </source>
</evidence>
<keyword evidence="3" id="KW-1185">Reference proteome</keyword>
<keyword evidence="1" id="KW-1133">Transmembrane helix</keyword>
<organism evidence="2 3">
    <name type="scientific">Geofilum rubicundum JCM 15548</name>
    <dbReference type="NCBI Taxonomy" id="1236989"/>
    <lineage>
        <taxon>Bacteria</taxon>
        <taxon>Pseudomonadati</taxon>
        <taxon>Bacteroidota</taxon>
        <taxon>Bacteroidia</taxon>
        <taxon>Marinilabiliales</taxon>
        <taxon>Marinilabiliaceae</taxon>
        <taxon>Geofilum</taxon>
    </lineage>
</organism>
<keyword evidence="2" id="KW-0418">Kinase</keyword>
<keyword evidence="1" id="KW-0472">Membrane</keyword>
<proteinExistence type="predicted"/>
<dbReference type="GO" id="GO:0005886">
    <property type="term" value="C:plasma membrane"/>
    <property type="evidence" value="ECO:0007669"/>
    <property type="project" value="TreeGrafter"/>
</dbReference>
<dbReference type="GO" id="GO:0004713">
    <property type="term" value="F:protein tyrosine kinase activity"/>
    <property type="evidence" value="ECO:0007669"/>
    <property type="project" value="TreeGrafter"/>
</dbReference>
<comment type="caution">
    <text evidence="2">The sequence shown here is derived from an EMBL/GenBank/DDBJ whole genome shotgun (WGS) entry which is preliminary data.</text>
</comment>
<evidence type="ECO:0000313" key="3">
    <source>
        <dbReference type="Proteomes" id="UP000032900"/>
    </source>
</evidence>
<dbReference type="PANTHER" id="PTHR32309:SF13">
    <property type="entry name" value="FERRIC ENTEROBACTIN TRANSPORT PROTEIN FEPE"/>
    <property type="match status" value="1"/>
</dbReference>
<gene>
    <name evidence="2" type="ORF">JCM15548_11751</name>
</gene>
<name>A0A0E9LVF7_9BACT</name>
<reference evidence="2 3" key="1">
    <citation type="journal article" date="2015" name="Microbes Environ.">
        <title>Distribution and evolution of nitrogen fixation genes in the phylum bacteroidetes.</title>
        <authorList>
            <person name="Inoue J."/>
            <person name="Oshima K."/>
            <person name="Suda W."/>
            <person name="Sakamoto M."/>
            <person name="Iino T."/>
            <person name="Noda S."/>
            <person name="Hongoh Y."/>
            <person name="Hattori M."/>
            <person name="Ohkuma M."/>
        </authorList>
    </citation>
    <scope>NUCLEOTIDE SEQUENCE [LARGE SCALE GENOMIC DNA]</scope>
    <source>
        <strain evidence="2">JCM 15548</strain>
    </source>
</reference>
<evidence type="ECO:0000256" key="1">
    <source>
        <dbReference type="SAM" id="Phobius"/>
    </source>
</evidence>
<protein>
    <submittedName>
        <fullName evidence="2">Tyrosine-protein kinase Wzc</fullName>
    </submittedName>
</protein>
<sequence>MKNFEEVEQEKTLDVKKLLYRSLRYWYYFPIFLFIASFVAIALYQTTTPMHQISIQLLISDGQETAGAMNVGDRALPGISLGGTGFLENQTIILTSRKQVEKTLRQLDFEISYFEKEMFKTQEIYKKSPFRVLIDSSEVNPTGLHFEVEFLSKERYRLSLKDGDFSKEYKLFEKVTHPQFAFSIVPVEENIPGSDYHEKIYEFSVNSLNQLVGQYQSKLVLDQVVNGSSIVEISIMENNVQKGIDFLNKLAQNSVDYTLDKKNRIALNTIDFIEKQLVGVATP</sequence>
<dbReference type="STRING" id="1236989.JCM15548_11751"/>
<dbReference type="OrthoDB" id="9794577at2"/>
<keyword evidence="2" id="KW-0808">Transferase</keyword>
<dbReference type="Proteomes" id="UP000032900">
    <property type="component" value="Unassembled WGS sequence"/>
</dbReference>